<feature type="signal peptide" evidence="4">
    <location>
        <begin position="1"/>
        <end position="22"/>
    </location>
</feature>
<dbReference type="InterPro" id="IPR053761">
    <property type="entry name" value="Leguminous_Lectin_Domain_sf"/>
</dbReference>
<evidence type="ECO:0000259" key="5">
    <source>
        <dbReference type="Pfam" id="PF00139"/>
    </source>
</evidence>
<reference evidence="6" key="1">
    <citation type="journal article" date="2023" name="Plant J.">
        <title>Genome sequences and population genomics provide insights into the demographic history, inbreeding, and mutation load of two 'living fossil' tree species of Dipteronia.</title>
        <authorList>
            <person name="Feng Y."/>
            <person name="Comes H.P."/>
            <person name="Chen J."/>
            <person name="Zhu S."/>
            <person name="Lu R."/>
            <person name="Zhang X."/>
            <person name="Li P."/>
            <person name="Qiu J."/>
            <person name="Olsen K.M."/>
            <person name="Qiu Y."/>
        </authorList>
    </citation>
    <scope>NUCLEOTIDE SEQUENCE</scope>
    <source>
        <strain evidence="6">KIB01</strain>
    </source>
</reference>
<dbReference type="SUPFAM" id="SSF49899">
    <property type="entry name" value="Concanavalin A-like lectins/glucanases"/>
    <property type="match status" value="1"/>
</dbReference>
<dbReference type="InterPro" id="IPR001220">
    <property type="entry name" value="Legume_lectin_dom"/>
</dbReference>
<feature type="compositionally biased region" description="Basic and acidic residues" evidence="3">
    <location>
        <begin position="209"/>
        <end position="218"/>
    </location>
</feature>
<dbReference type="Proteomes" id="UP001280121">
    <property type="component" value="Unassembled WGS sequence"/>
</dbReference>
<name>A0AAD9TVX1_9ROSI</name>
<evidence type="ECO:0000256" key="1">
    <source>
        <dbReference type="ARBA" id="ARBA00007606"/>
    </source>
</evidence>
<proteinExistence type="inferred from homology"/>
<feature type="region of interest" description="Disordered" evidence="3">
    <location>
        <begin position="208"/>
        <end position="232"/>
    </location>
</feature>
<evidence type="ECO:0000313" key="7">
    <source>
        <dbReference type="Proteomes" id="UP001280121"/>
    </source>
</evidence>
<dbReference type="AlphaFoldDB" id="A0AAD9TVX1"/>
<keyword evidence="4" id="KW-0732">Signal</keyword>
<feature type="domain" description="Legume lectin" evidence="5">
    <location>
        <begin position="28"/>
        <end position="119"/>
    </location>
</feature>
<dbReference type="GO" id="GO:0030246">
    <property type="term" value="F:carbohydrate binding"/>
    <property type="evidence" value="ECO:0007669"/>
    <property type="project" value="UniProtKB-KW"/>
</dbReference>
<evidence type="ECO:0000256" key="4">
    <source>
        <dbReference type="SAM" id="SignalP"/>
    </source>
</evidence>
<organism evidence="6 7">
    <name type="scientific">Dipteronia dyeriana</name>
    <dbReference type="NCBI Taxonomy" id="168575"/>
    <lineage>
        <taxon>Eukaryota</taxon>
        <taxon>Viridiplantae</taxon>
        <taxon>Streptophyta</taxon>
        <taxon>Embryophyta</taxon>
        <taxon>Tracheophyta</taxon>
        <taxon>Spermatophyta</taxon>
        <taxon>Magnoliopsida</taxon>
        <taxon>eudicotyledons</taxon>
        <taxon>Gunneridae</taxon>
        <taxon>Pentapetalae</taxon>
        <taxon>rosids</taxon>
        <taxon>malvids</taxon>
        <taxon>Sapindales</taxon>
        <taxon>Sapindaceae</taxon>
        <taxon>Hippocastanoideae</taxon>
        <taxon>Acereae</taxon>
        <taxon>Dipteronia</taxon>
    </lineage>
</organism>
<accession>A0AAD9TVX1</accession>
<dbReference type="Gene3D" id="2.60.120.200">
    <property type="match status" value="1"/>
</dbReference>
<evidence type="ECO:0000256" key="3">
    <source>
        <dbReference type="SAM" id="MobiDB-lite"/>
    </source>
</evidence>
<keyword evidence="2" id="KW-0430">Lectin</keyword>
<comment type="caution">
    <text evidence="6">The sequence shown here is derived from an EMBL/GenBank/DDBJ whole genome shotgun (WGS) entry which is preliminary data.</text>
</comment>
<gene>
    <name evidence="6" type="ORF">Ddye_024517</name>
</gene>
<dbReference type="PANTHER" id="PTHR32401">
    <property type="entry name" value="CONCANAVALIN A-LIKE LECTIN FAMILY PROTEIN"/>
    <property type="match status" value="1"/>
</dbReference>
<keyword evidence="7" id="KW-1185">Reference proteome</keyword>
<dbReference type="InterPro" id="IPR050258">
    <property type="entry name" value="Leguminous_Lectin"/>
</dbReference>
<dbReference type="PROSITE" id="PS51257">
    <property type="entry name" value="PROKAR_LIPOPROTEIN"/>
    <property type="match status" value="1"/>
</dbReference>
<sequence>MAAGLRSFYFCIVFSVSCFSLALDQDDNQFIYNGFDDPGRLQLSGAFVQRNGLLQLTNTLELRNGQAFYGIPIKFNTSSSQSLSFSTNFVFAMVPPIHNFGGNGMALVFSPSLEFPKATTDPVIVDFDKPSIFDVEYVTKPAIVDFDKPSVFDEDLFQNEHGRNSIFEDYFTDLDTVESPEFEDIDGNHVGIDVNSLTSIDSAPAAYFSDEKKEEQKRGAKRKSNTYVDRLQ</sequence>
<dbReference type="EMBL" id="JANJYI010000007">
    <property type="protein sequence ID" value="KAK2642754.1"/>
    <property type="molecule type" value="Genomic_DNA"/>
</dbReference>
<dbReference type="PANTHER" id="PTHR32401:SF51">
    <property type="entry name" value="NON-SPECIFIC SERINE_THREONINE PROTEIN KINASE"/>
    <property type="match status" value="1"/>
</dbReference>
<dbReference type="Pfam" id="PF00139">
    <property type="entry name" value="Lectin_legB"/>
    <property type="match status" value="2"/>
</dbReference>
<dbReference type="Gene3D" id="2.60.40.4220">
    <property type="match status" value="1"/>
</dbReference>
<protein>
    <recommendedName>
        <fullName evidence="5">Legume lectin domain-containing protein</fullName>
    </recommendedName>
</protein>
<feature type="chain" id="PRO_5042095916" description="Legume lectin domain-containing protein" evidence="4">
    <location>
        <begin position="23"/>
        <end position="232"/>
    </location>
</feature>
<dbReference type="InterPro" id="IPR013320">
    <property type="entry name" value="ConA-like_dom_sf"/>
</dbReference>
<evidence type="ECO:0000256" key="2">
    <source>
        <dbReference type="ARBA" id="ARBA00022734"/>
    </source>
</evidence>
<evidence type="ECO:0000313" key="6">
    <source>
        <dbReference type="EMBL" id="KAK2642754.1"/>
    </source>
</evidence>
<comment type="similarity">
    <text evidence="1">Belongs to the leguminous lectin family.</text>
</comment>
<feature type="domain" description="Legume lectin" evidence="5">
    <location>
        <begin position="173"/>
        <end position="209"/>
    </location>
</feature>